<feature type="domain" description="DUF1214" evidence="2">
    <location>
        <begin position="73"/>
        <end position="171"/>
    </location>
</feature>
<dbReference type="PIRSF" id="PIRSF009471">
    <property type="entry name" value="UCP009471"/>
    <property type="match status" value="1"/>
</dbReference>
<dbReference type="InterPro" id="IPR012038">
    <property type="entry name" value="UCP009471"/>
</dbReference>
<dbReference type="EMBL" id="CP054836">
    <property type="protein sequence ID" value="QKV18661.1"/>
    <property type="molecule type" value="Genomic_DNA"/>
</dbReference>
<dbReference type="InterPro" id="IPR010621">
    <property type="entry name" value="DUF1214"/>
</dbReference>
<reference evidence="3 4" key="1">
    <citation type="submission" date="2020-06" db="EMBL/GenBank/DDBJ databases">
        <title>Oricola thermophila sp. nov. isolated from a tidal sediments.</title>
        <authorList>
            <person name="Kwon K.K."/>
            <person name="Yang S.-H."/>
            <person name="Park M.-J."/>
        </authorList>
    </citation>
    <scope>NUCLEOTIDE SEQUENCE [LARGE SCALE GENOMIC DNA]</scope>
    <source>
        <strain evidence="3 4">MEBiC13590</strain>
    </source>
</reference>
<organism evidence="3 4">
    <name type="scientific">Oricola thermophila</name>
    <dbReference type="NCBI Taxonomy" id="2742145"/>
    <lineage>
        <taxon>Bacteria</taxon>
        <taxon>Pseudomonadati</taxon>
        <taxon>Pseudomonadota</taxon>
        <taxon>Alphaproteobacteria</taxon>
        <taxon>Hyphomicrobiales</taxon>
        <taxon>Ahrensiaceae</taxon>
        <taxon>Oricola</taxon>
    </lineage>
</organism>
<sequence length="195" mass="20599">MIRDLFVLLYASALALGLGVASAVWATNQLPALSTLEIDGWIANPAVGRSDPDPYSQAYFSRTGGLPLAAAEGLSFIRNADDDGNRLDATCIYAVAGETPAAKRWTLHVMQDGLPLVPDAAGIPTGTHSGGIVRGRDGTFLIRIARLPQPENWIFPGSSGPFALRLTLYDTAVASDTGLSKPHMPAVRKVECARG</sequence>
<dbReference type="AlphaFoldDB" id="A0A6N1VC97"/>
<dbReference type="Proteomes" id="UP000509367">
    <property type="component" value="Chromosome"/>
</dbReference>
<dbReference type="RefSeq" id="WP_175276554.1">
    <property type="nucleotide sequence ID" value="NZ_CP054836.1"/>
</dbReference>
<dbReference type="SUPFAM" id="SSF160935">
    <property type="entry name" value="VPA0735-like"/>
    <property type="match status" value="1"/>
</dbReference>
<keyword evidence="4" id="KW-1185">Reference proteome</keyword>
<gene>
    <name evidence="3" type="ORF">HTY61_09480</name>
</gene>
<name>A0A6N1VC97_9HYPH</name>
<protein>
    <submittedName>
        <fullName evidence="3">DUF1214 domain-containing protein</fullName>
    </submittedName>
</protein>
<dbReference type="InterPro" id="IPR037049">
    <property type="entry name" value="DUF1214_C_sf"/>
</dbReference>
<evidence type="ECO:0000313" key="3">
    <source>
        <dbReference type="EMBL" id="QKV18661.1"/>
    </source>
</evidence>
<dbReference type="Pfam" id="PF06742">
    <property type="entry name" value="DUF1214"/>
    <property type="match status" value="1"/>
</dbReference>
<feature type="chain" id="PRO_5026716485" evidence="1">
    <location>
        <begin position="27"/>
        <end position="195"/>
    </location>
</feature>
<keyword evidence="1" id="KW-0732">Signal</keyword>
<accession>A0A6N1VC97</accession>
<dbReference type="Gene3D" id="2.60.120.600">
    <property type="entry name" value="Domain of unknown function DUF1214, C-terminal domain"/>
    <property type="match status" value="1"/>
</dbReference>
<proteinExistence type="predicted"/>
<evidence type="ECO:0000256" key="1">
    <source>
        <dbReference type="SAM" id="SignalP"/>
    </source>
</evidence>
<evidence type="ECO:0000259" key="2">
    <source>
        <dbReference type="Pfam" id="PF06742"/>
    </source>
</evidence>
<feature type="signal peptide" evidence="1">
    <location>
        <begin position="1"/>
        <end position="26"/>
    </location>
</feature>
<evidence type="ECO:0000313" key="4">
    <source>
        <dbReference type="Proteomes" id="UP000509367"/>
    </source>
</evidence>
<dbReference type="KEGG" id="orm:HTY61_09480"/>